<dbReference type="Gene3D" id="3.55.40.20">
    <property type="entry name" value="Iron/manganese superoxide dismutase, C-terminal domain"/>
    <property type="match status" value="1"/>
</dbReference>
<evidence type="ECO:0000256" key="2">
    <source>
        <dbReference type="ARBA" id="ARBA00008714"/>
    </source>
</evidence>
<dbReference type="VEuPathDB" id="ToxoDB:cyc_06847"/>
<evidence type="ECO:0000256" key="5">
    <source>
        <dbReference type="ARBA" id="ARBA00014767"/>
    </source>
</evidence>
<feature type="domain" description="Manganese/iron superoxide dismutase N-terminal" evidence="10">
    <location>
        <begin position="74"/>
        <end position="162"/>
    </location>
</feature>
<evidence type="ECO:0000259" key="11">
    <source>
        <dbReference type="Pfam" id="PF02777"/>
    </source>
</evidence>
<dbReference type="AlphaFoldDB" id="A0A1D3CUD1"/>
<evidence type="ECO:0000256" key="3">
    <source>
        <dbReference type="ARBA" id="ARBA00011738"/>
    </source>
</evidence>
<dbReference type="GO" id="GO:0046872">
    <property type="term" value="F:metal ion binding"/>
    <property type="evidence" value="ECO:0007669"/>
    <property type="project" value="UniProtKB-KW"/>
</dbReference>
<evidence type="ECO:0000256" key="6">
    <source>
        <dbReference type="ARBA" id="ARBA00022723"/>
    </source>
</evidence>
<gene>
    <name evidence="12" type="ORF">cyc_06847</name>
</gene>
<protein>
    <recommendedName>
        <fullName evidence="5">Superoxide dismutase [Fe]</fullName>
        <ecNumber evidence="4">1.15.1.1</ecNumber>
    </recommendedName>
    <alternativeName>
        <fullName evidence="9">FeSOD</fullName>
    </alternativeName>
</protein>
<evidence type="ECO:0000256" key="4">
    <source>
        <dbReference type="ARBA" id="ARBA00012682"/>
    </source>
</evidence>
<dbReference type="InterPro" id="IPR019832">
    <property type="entry name" value="Mn/Fe_SOD_C"/>
</dbReference>
<dbReference type="SUPFAM" id="SSF46609">
    <property type="entry name" value="Fe,Mn superoxide dismutase (SOD), N-terminal domain"/>
    <property type="match status" value="1"/>
</dbReference>
<dbReference type="Pfam" id="PF00081">
    <property type="entry name" value="Sod_Fe_N"/>
    <property type="match status" value="1"/>
</dbReference>
<evidence type="ECO:0000256" key="8">
    <source>
        <dbReference type="ARBA" id="ARBA00023004"/>
    </source>
</evidence>
<accession>A0A1D3CUD1</accession>
<keyword evidence="8" id="KW-0408">Iron</keyword>
<dbReference type="InParanoid" id="A0A1D3CUD1"/>
<comment type="similarity">
    <text evidence="2">Belongs to the iron/manganese superoxide dismutase family.</text>
</comment>
<comment type="subunit">
    <text evidence="3">Homodimer.</text>
</comment>
<evidence type="ECO:0000256" key="1">
    <source>
        <dbReference type="ARBA" id="ARBA00001962"/>
    </source>
</evidence>
<dbReference type="EMBL" id="JROU02001929">
    <property type="protein sequence ID" value="OEH74801.1"/>
    <property type="molecule type" value="Genomic_DNA"/>
</dbReference>
<dbReference type="EC" id="1.15.1.1" evidence="4"/>
<proteinExistence type="inferred from homology"/>
<dbReference type="InterPro" id="IPR036324">
    <property type="entry name" value="Mn/Fe_SOD_N_sf"/>
</dbReference>
<evidence type="ECO:0000313" key="12">
    <source>
        <dbReference type="EMBL" id="OEH74801.1"/>
    </source>
</evidence>
<dbReference type="PROSITE" id="PS00088">
    <property type="entry name" value="SOD_MN"/>
    <property type="match status" value="1"/>
</dbReference>
<evidence type="ECO:0000256" key="7">
    <source>
        <dbReference type="ARBA" id="ARBA00023002"/>
    </source>
</evidence>
<dbReference type="Pfam" id="PF02777">
    <property type="entry name" value="Sod_Fe_C"/>
    <property type="match status" value="1"/>
</dbReference>
<name>A0A1D3CUD1_9EIME</name>
<reference evidence="12 13" key="1">
    <citation type="journal article" date="2016" name="BMC Genomics">
        <title>Comparative genomics reveals Cyclospora cayetanensis possesses coccidia-like metabolism and invasion components but unique surface antigens.</title>
        <authorList>
            <person name="Liu S."/>
            <person name="Wang L."/>
            <person name="Zheng H."/>
            <person name="Xu Z."/>
            <person name="Roellig D.M."/>
            <person name="Li N."/>
            <person name="Frace M.A."/>
            <person name="Tang K."/>
            <person name="Arrowood M.J."/>
            <person name="Moss D.M."/>
            <person name="Zhang L."/>
            <person name="Feng Y."/>
            <person name="Xiao L."/>
        </authorList>
    </citation>
    <scope>NUCLEOTIDE SEQUENCE [LARGE SCALE GENOMIC DNA]</scope>
    <source>
        <strain evidence="12 13">CHN_HEN01</strain>
    </source>
</reference>
<dbReference type="Proteomes" id="UP000095192">
    <property type="component" value="Unassembled WGS sequence"/>
</dbReference>
<dbReference type="InterPro" id="IPR019831">
    <property type="entry name" value="Mn/Fe_SOD_N"/>
</dbReference>
<feature type="domain" description="Manganese/iron superoxide dismutase C-terminal" evidence="11">
    <location>
        <begin position="176"/>
        <end position="275"/>
    </location>
</feature>
<dbReference type="PANTHER" id="PTHR42769">
    <property type="entry name" value="SUPEROXIDE DISMUTASE"/>
    <property type="match status" value="1"/>
</dbReference>
<dbReference type="PRINTS" id="PR01703">
    <property type="entry name" value="MNSODISMTASE"/>
</dbReference>
<dbReference type="InterPro" id="IPR001189">
    <property type="entry name" value="Mn/Fe_SOD"/>
</dbReference>
<sequence length="285" mass="32839">MHKPFTSSLYLSDPSFLILQEALTNTQYKNKIPSPCHHRLGSHGSPVKCIGIPGLPQVESQALFRTALRLSERFSLPALPYKLDALEPHISKRTLEHHYGKHHQAYVNKLNALLHWCSSFVFAETHALALELVSQSSCVLLSRRMGLQAAQVWNHSFYFNCLGPRDEDTSSPLGPTLKRIERDFGSLENFKNEFKEKVLGHFGSGWVWLVYNTSNDKLEFLEGHDAQCPLSIAPRCSPLLCCDVWEHAYYLDTQHDRAKYFENFWSVINWHFVNEQFMNNLLETY</sequence>
<evidence type="ECO:0000259" key="10">
    <source>
        <dbReference type="Pfam" id="PF00081"/>
    </source>
</evidence>
<dbReference type="InterPro" id="IPR036314">
    <property type="entry name" value="SOD_C_sf"/>
</dbReference>
<dbReference type="InterPro" id="IPR019833">
    <property type="entry name" value="Mn/Fe_SOD_BS"/>
</dbReference>
<keyword evidence="13" id="KW-1185">Reference proteome</keyword>
<dbReference type="VEuPathDB" id="ToxoDB:LOC34622923"/>
<dbReference type="Gene3D" id="1.10.287.990">
    <property type="entry name" value="Fe,Mn superoxide dismutase (SOD) domain"/>
    <property type="match status" value="1"/>
</dbReference>
<comment type="caution">
    <text evidence="12">The sequence shown here is derived from an EMBL/GenBank/DDBJ whole genome shotgun (WGS) entry which is preliminary data.</text>
</comment>
<dbReference type="PANTHER" id="PTHR42769:SF3">
    <property type="entry name" value="SUPEROXIDE DISMUTASE [FE] 2, CHLOROPLASTIC"/>
    <property type="match status" value="1"/>
</dbReference>
<keyword evidence="7" id="KW-0560">Oxidoreductase</keyword>
<dbReference type="GO" id="GO:0004784">
    <property type="term" value="F:superoxide dismutase activity"/>
    <property type="evidence" value="ECO:0007669"/>
    <property type="project" value="UniProtKB-EC"/>
</dbReference>
<organism evidence="12 13">
    <name type="scientific">Cyclospora cayetanensis</name>
    <dbReference type="NCBI Taxonomy" id="88456"/>
    <lineage>
        <taxon>Eukaryota</taxon>
        <taxon>Sar</taxon>
        <taxon>Alveolata</taxon>
        <taxon>Apicomplexa</taxon>
        <taxon>Conoidasida</taxon>
        <taxon>Coccidia</taxon>
        <taxon>Eucoccidiorida</taxon>
        <taxon>Eimeriorina</taxon>
        <taxon>Eimeriidae</taxon>
        <taxon>Cyclospora</taxon>
    </lineage>
</organism>
<evidence type="ECO:0000256" key="9">
    <source>
        <dbReference type="ARBA" id="ARBA00029867"/>
    </source>
</evidence>
<keyword evidence="6" id="KW-0479">Metal-binding</keyword>
<dbReference type="SUPFAM" id="SSF54719">
    <property type="entry name" value="Fe,Mn superoxide dismutase (SOD), C-terminal domain"/>
    <property type="match status" value="1"/>
</dbReference>
<comment type="cofactor">
    <cofactor evidence="1">
        <name>Fe cation</name>
        <dbReference type="ChEBI" id="CHEBI:24875"/>
    </cofactor>
</comment>
<evidence type="ECO:0000313" key="13">
    <source>
        <dbReference type="Proteomes" id="UP000095192"/>
    </source>
</evidence>